<dbReference type="InterPro" id="IPR037237">
    <property type="entry name" value="IlvD/EDD_N"/>
</dbReference>
<dbReference type="SUPFAM" id="SSF52016">
    <property type="entry name" value="LeuD/IlvD-like"/>
    <property type="match status" value="1"/>
</dbReference>
<gene>
    <name evidence="5" type="primary">ilvD</name>
    <name evidence="5" type="ORF">8FN_22</name>
</gene>
<dbReference type="InterPro" id="IPR020558">
    <property type="entry name" value="DiOHA_6PGluconate_deHydtase_CS"/>
</dbReference>
<dbReference type="NCBIfam" id="TIGR03432">
    <property type="entry name" value="yjhG_yagF"/>
    <property type="match status" value="1"/>
</dbReference>
<evidence type="ECO:0000259" key="4">
    <source>
        <dbReference type="Pfam" id="PF24877"/>
    </source>
</evidence>
<dbReference type="PANTHER" id="PTHR43661">
    <property type="entry name" value="D-XYLONATE DEHYDRATASE"/>
    <property type="match status" value="1"/>
</dbReference>
<dbReference type="Pfam" id="PF24877">
    <property type="entry name" value="ILV_EDD_C"/>
    <property type="match status" value="1"/>
</dbReference>
<dbReference type="GO" id="GO:0050401">
    <property type="term" value="F:xylonate dehydratase activity"/>
    <property type="evidence" value="ECO:0007669"/>
    <property type="project" value="InterPro"/>
</dbReference>
<name>A9LH23_9BACT</name>
<comment type="similarity">
    <text evidence="1">Belongs to the IlvD/Edd family.</text>
</comment>
<dbReference type="PROSITE" id="PS00886">
    <property type="entry name" value="ILVD_EDD_1"/>
    <property type="match status" value="1"/>
</dbReference>
<sequence length="624" mass="66421">MPLTHEMLSNWSSGDLFGLTQNAGMGWDPAKMMGPQYLLLSTQGGLRAPDGKPIALGFHTGHFEVGLLVEAAAKTIAAADGLPFAAYCSDPCDGRSQGTTGMFDSLPYRNDAAMTMRRMIRSLPTRKGVLGIATCDKGLPAMMMALAGCKEIPSVIVPGGVTLPPANGEDTGKVQTIGARYVHGEITLKEASQAGCRACGSAGGGCQFLGTAATSQVVAEAMGLAIPHSALIPSGQEIWKQMARDSAAVLMDLSKENKFTHPAFNQRAIRNAMAVHAAFGGSTNLLLHIPAIAFSADIDRPTVDDWQTVNRAVPRFVDVLPNGPSNYFTLQVYLAGGVPEVMWHLREQNLIDGSALSITGANLDTILDQWKHSERRKRMRELLFVKDKVDPDDVIIPPSEAIRRGFTSTVCFPTGNLCPQGSVIKSTAIDRSLVDQQGIYRMTGPAKVFTTERAAIAAIKGRGPDSVVAGDVIILAGRGPMGSGMEETYQLTSALKFIPWGKEVAIVTDARFSGVSTGACIGHVGPEALLGGPIGKVRNGDQIRIEIDCLKLQGSVDFIGDANALMTPEEAQQTLLQRPINSEISPDAQLPDDTRLWAALQSISGGTWGGCVYDVARIVQKLQN</sequence>
<evidence type="ECO:0000256" key="2">
    <source>
        <dbReference type="ARBA" id="ARBA00023239"/>
    </source>
</evidence>
<evidence type="ECO:0000259" key="3">
    <source>
        <dbReference type="Pfam" id="PF00920"/>
    </source>
</evidence>
<evidence type="ECO:0000256" key="1">
    <source>
        <dbReference type="ARBA" id="ARBA00006486"/>
    </source>
</evidence>
<dbReference type="AlphaFoldDB" id="A9LH23"/>
<proteinExistence type="inferred from homology"/>
<dbReference type="PANTHER" id="PTHR43661:SF3">
    <property type="entry name" value="D-XYLONATE DEHYDRATASE YAGF-RELATED"/>
    <property type="match status" value="1"/>
</dbReference>
<dbReference type="GO" id="GO:0005829">
    <property type="term" value="C:cytosol"/>
    <property type="evidence" value="ECO:0007669"/>
    <property type="project" value="TreeGrafter"/>
</dbReference>
<dbReference type="InterPro" id="IPR042096">
    <property type="entry name" value="Dihydro-acid_dehy_C"/>
</dbReference>
<accession>A9LH23</accession>
<evidence type="ECO:0000313" key="5">
    <source>
        <dbReference type="EMBL" id="ABX10700.1"/>
    </source>
</evidence>
<dbReference type="InterPro" id="IPR000581">
    <property type="entry name" value="ILV_EDD_N"/>
</dbReference>
<protein>
    <submittedName>
        <fullName evidence="5">Dihydroxy-acid and 6-phosphogluconate dehydratase</fullName>
    </submittedName>
</protein>
<dbReference type="InterPro" id="IPR017798">
    <property type="entry name" value="Dehydratase_YjhG/YagF"/>
</dbReference>
<reference evidence="5" key="1">
    <citation type="journal article" date="2007" name="ISME J.">
        <title>Fosmids of novel marine Planctomycetes from the Namibian and Oregon coast upwelling systems and their cross-comparison with planctomycete genomes.</title>
        <authorList>
            <person name="Woebken D."/>
            <person name="Teeling H."/>
            <person name="Wecker P."/>
            <person name="Dumitriu A."/>
            <person name="Kostadinov I."/>
            <person name="DeLong E.F."/>
            <person name="Amann R."/>
            <person name="Gloeckner F.O."/>
        </authorList>
    </citation>
    <scope>NUCLEOTIDE SEQUENCE</scope>
</reference>
<feature type="domain" description="Dihydroxy-acid/6-phosphogluconate dehydratase C-terminal" evidence="4">
    <location>
        <begin position="411"/>
        <end position="557"/>
    </location>
</feature>
<dbReference type="EMBL" id="EF591888">
    <property type="protein sequence ID" value="ABX10700.1"/>
    <property type="molecule type" value="Genomic_DNA"/>
</dbReference>
<dbReference type="Pfam" id="PF00920">
    <property type="entry name" value="ILVD_EDD_N"/>
    <property type="match status" value="1"/>
</dbReference>
<dbReference type="SUPFAM" id="SSF143975">
    <property type="entry name" value="IlvD/EDD N-terminal domain-like"/>
    <property type="match status" value="1"/>
</dbReference>
<feature type="domain" description="Dihydroxy-acid/6-phosphogluconate dehydratase N-terminal" evidence="3">
    <location>
        <begin position="58"/>
        <end position="364"/>
    </location>
</feature>
<dbReference type="PROSITE" id="PS00887">
    <property type="entry name" value="ILVD_EDD_2"/>
    <property type="match status" value="1"/>
</dbReference>
<dbReference type="InterPro" id="IPR056740">
    <property type="entry name" value="ILV_EDD_C"/>
</dbReference>
<keyword evidence="2" id="KW-0456">Lyase</keyword>
<organism evidence="5">
    <name type="scientific">uncultured planctomycete 8FN</name>
    <dbReference type="NCBI Taxonomy" id="455070"/>
    <lineage>
        <taxon>Bacteria</taxon>
        <taxon>Pseudomonadati</taxon>
        <taxon>Planctomycetota</taxon>
        <taxon>Planctomycetia</taxon>
        <taxon>Planctomycetales</taxon>
        <taxon>environmental samples</taxon>
    </lineage>
</organism>
<dbReference type="Gene3D" id="3.50.30.80">
    <property type="entry name" value="IlvD/EDD C-terminal domain-like"/>
    <property type="match status" value="1"/>
</dbReference>